<reference evidence="2 3" key="2">
    <citation type="submission" date="2018-12" db="EMBL/GenBank/DDBJ databases">
        <title>Nakamurella antarcticus sp. nov., isolated from Antarctica South Shetland Islands soil.</title>
        <authorList>
            <person name="Peng F."/>
        </authorList>
    </citation>
    <scope>NUCLEOTIDE SEQUENCE [LARGE SCALE GENOMIC DNA]</scope>
    <source>
        <strain evidence="2 3">S14-144</strain>
    </source>
</reference>
<evidence type="ECO:0000313" key="3">
    <source>
        <dbReference type="Proteomes" id="UP000268084"/>
    </source>
</evidence>
<feature type="region of interest" description="Disordered" evidence="1">
    <location>
        <begin position="392"/>
        <end position="414"/>
    </location>
</feature>
<protein>
    <submittedName>
        <fullName evidence="2">AAA family ATPase</fullName>
    </submittedName>
</protein>
<evidence type="ECO:0000313" key="2">
    <source>
        <dbReference type="EMBL" id="AZI56956.1"/>
    </source>
</evidence>
<name>A0A3G8ZS99_9ACTN</name>
<accession>A0A3G8ZS99</accession>
<dbReference type="RefSeq" id="WP_124797641.1">
    <property type="nucleotide sequence ID" value="NZ_CP034170.1"/>
</dbReference>
<keyword evidence="3" id="KW-1185">Reference proteome</keyword>
<dbReference type="Pfam" id="PF13481">
    <property type="entry name" value="AAA_25"/>
    <property type="match status" value="1"/>
</dbReference>
<reference evidence="2 3" key="1">
    <citation type="submission" date="2018-11" db="EMBL/GenBank/DDBJ databases">
        <authorList>
            <person name="Da X."/>
        </authorList>
    </citation>
    <scope>NUCLEOTIDE SEQUENCE [LARGE SCALE GENOMIC DNA]</scope>
    <source>
        <strain evidence="2 3">S14-144</strain>
    </source>
</reference>
<evidence type="ECO:0000256" key="1">
    <source>
        <dbReference type="SAM" id="MobiDB-lite"/>
    </source>
</evidence>
<dbReference type="AlphaFoldDB" id="A0A3G8ZS99"/>
<gene>
    <name evidence="2" type="ORF">EH165_00985</name>
</gene>
<dbReference type="EMBL" id="CP034170">
    <property type="protein sequence ID" value="AZI56956.1"/>
    <property type="molecule type" value="Genomic_DNA"/>
</dbReference>
<dbReference type="Gene3D" id="3.40.50.300">
    <property type="entry name" value="P-loop containing nucleotide triphosphate hydrolases"/>
    <property type="match status" value="1"/>
</dbReference>
<dbReference type="Proteomes" id="UP000268084">
    <property type="component" value="Chromosome"/>
</dbReference>
<organism evidence="2 3">
    <name type="scientific">Nakamurella antarctica</name>
    <dbReference type="NCBI Taxonomy" id="1902245"/>
    <lineage>
        <taxon>Bacteria</taxon>
        <taxon>Bacillati</taxon>
        <taxon>Actinomycetota</taxon>
        <taxon>Actinomycetes</taxon>
        <taxon>Nakamurellales</taxon>
        <taxon>Nakamurellaceae</taxon>
        <taxon>Nakamurella</taxon>
    </lineage>
</organism>
<dbReference type="SUPFAM" id="SSF52540">
    <property type="entry name" value="P-loop containing nucleoside triphosphate hydrolases"/>
    <property type="match status" value="1"/>
</dbReference>
<dbReference type="OrthoDB" id="4926055at2"/>
<proteinExistence type="predicted"/>
<dbReference type="KEGG" id="nak:EH165_00985"/>
<sequence length="455" mass="48805">MNAPTVFWPDTIEAEPADLDMPEIVTLGAKATPKPVRELTLTAASKIRMRKPTWLWDTAPKGAAPQDSEGRIPVGSLTIAAGQAGIGKSQFTLWLVARLTTGTLPGTHYGKPKSVIIAANEDSREMTIGPRLLAAGADMSRVYFVDVVTDNNEHAQLTLPTDTKALGRLIEKNNVGLLVCDPLLSALGAEINDYRGKEVRAALDPLVEMADRTKCAVVGLAHFNKSAPSGDPLLAIQGAAAFGQLIRAGIGFAREEAAEDADETSEPTFVMSTTKNNLGRDNLPSLQYKIIPTPVETDDGTAWVSRYEFTGSTSERSVRDIMRANAEGRPGEDSSGQRSIDSWLTSLLTEANYRATEVYSAADAAGYSKDQTKRAKARLGIEAYKPEFNGPWHWRLTNTEPPREQEGSEASTHTHTAPFAPLAAPLGTRTCSECQAAIRTSGGRCVICIIGQGAA</sequence>
<dbReference type="InterPro" id="IPR027417">
    <property type="entry name" value="P-loop_NTPase"/>
</dbReference>